<dbReference type="RefSeq" id="WP_065412146.1">
    <property type="nucleotide sequence ID" value="NZ_MAYT01000031.1"/>
</dbReference>
<dbReference type="Pfam" id="PF00126">
    <property type="entry name" value="HTH_1"/>
    <property type="match status" value="1"/>
</dbReference>
<dbReference type="PRINTS" id="PR00039">
    <property type="entry name" value="HTHLYSR"/>
</dbReference>
<reference evidence="7" key="1">
    <citation type="submission" date="2016-05" db="EMBL/GenBank/DDBJ databases">
        <authorList>
            <person name="Liu B."/>
            <person name="Wang J."/>
            <person name="Zhu Y."/>
            <person name="Liu G."/>
            <person name="Chen Q."/>
            <person name="Chen Z."/>
            <person name="Lan J."/>
            <person name="Che J."/>
            <person name="Ge C."/>
            <person name="Shi H."/>
            <person name="Pan Z."/>
            <person name="Liu X."/>
        </authorList>
    </citation>
    <scope>NUCLEOTIDE SEQUENCE [LARGE SCALE GENOMIC DNA]</scope>
    <source>
        <strain evidence="7">FJAT-27215</strain>
    </source>
</reference>
<gene>
    <name evidence="6" type="ORF">A8F95_16290</name>
</gene>
<dbReference type="InterPro" id="IPR036390">
    <property type="entry name" value="WH_DNA-bd_sf"/>
</dbReference>
<keyword evidence="3" id="KW-0238">DNA-binding</keyword>
<dbReference type="Pfam" id="PF03466">
    <property type="entry name" value="LysR_substrate"/>
    <property type="match status" value="1"/>
</dbReference>
<dbReference type="SUPFAM" id="SSF53850">
    <property type="entry name" value="Periplasmic binding protein-like II"/>
    <property type="match status" value="1"/>
</dbReference>
<evidence type="ECO:0000256" key="4">
    <source>
        <dbReference type="ARBA" id="ARBA00023163"/>
    </source>
</evidence>
<evidence type="ECO:0000256" key="2">
    <source>
        <dbReference type="ARBA" id="ARBA00023015"/>
    </source>
</evidence>
<dbReference type="GO" id="GO:0003677">
    <property type="term" value="F:DNA binding"/>
    <property type="evidence" value="ECO:0007669"/>
    <property type="project" value="UniProtKB-KW"/>
</dbReference>
<evidence type="ECO:0000313" key="6">
    <source>
        <dbReference type="EMBL" id="OCA81316.1"/>
    </source>
</evidence>
<evidence type="ECO:0000256" key="3">
    <source>
        <dbReference type="ARBA" id="ARBA00023125"/>
    </source>
</evidence>
<organism evidence="6 7">
    <name type="scientific">Pseudobacillus wudalianchiensis</name>
    <dbReference type="NCBI Taxonomy" id="1743143"/>
    <lineage>
        <taxon>Bacteria</taxon>
        <taxon>Bacillati</taxon>
        <taxon>Bacillota</taxon>
        <taxon>Bacilli</taxon>
        <taxon>Bacillales</taxon>
        <taxon>Bacillaceae</taxon>
        <taxon>Pseudobacillus</taxon>
    </lineage>
</organism>
<dbReference type="InterPro" id="IPR000847">
    <property type="entry name" value="LysR_HTH_N"/>
</dbReference>
<dbReference type="GO" id="GO:0003700">
    <property type="term" value="F:DNA-binding transcription factor activity"/>
    <property type="evidence" value="ECO:0007669"/>
    <property type="project" value="InterPro"/>
</dbReference>
<dbReference type="Gene3D" id="3.40.190.290">
    <property type="match status" value="1"/>
</dbReference>
<evidence type="ECO:0000259" key="5">
    <source>
        <dbReference type="PROSITE" id="PS50931"/>
    </source>
</evidence>
<dbReference type="Proteomes" id="UP000092578">
    <property type="component" value="Unassembled WGS sequence"/>
</dbReference>
<evidence type="ECO:0000256" key="1">
    <source>
        <dbReference type="ARBA" id="ARBA00009437"/>
    </source>
</evidence>
<dbReference type="AlphaFoldDB" id="A0A1B9ABV2"/>
<dbReference type="InterPro" id="IPR005119">
    <property type="entry name" value="LysR_subst-bd"/>
</dbReference>
<dbReference type="PANTHER" id="PTHR30346:SF28">
    <property type="entry name" value="HTH-TYPE TRANSCRIPTIONAL REGULATOR CYNR"/>
    <property type="match status" value="1"/>
</dbReference>
<proteinExistence type="inferred from homology"/>
<keyword evidence="7" id="KW-1185">Reference proteome</keyword>
<dbReference type="Gene3D" id="1.10.10.10">
    <property type="entry name" value="Winged helix-like DNA-binding domain superfamily/Winged helix DNA-binding domain"/>
    <property type="match status" value="1"/>
</dbReference>
<dbReference type="PROSITE" id="PS50931">
    <property type="entry name" value="HTH_LYSR"/>
    <property type="match status" value="1"/>
</dbReference>
<keyword evidence="2" id="KW-0805">Transcription regulation</keyword>
<dbReference type="SUPFAM" id="SSF46785">
    <property type="entry name" value="Winged helix' DNA-binding domain"/>
    <property type="match status" value="1"/>
</dbReference>
<dbReference type="CDD" id="cd05466">
    <property type="entry name" value="PBP2_LTTR_substrate"/>
    <property type="match status" value="1"/>
</dbReference>
<comment type="similarity">
    <text evidence="1">Belongs to the LysR transcriptional regulatory family.</text>
</comment>
<dbReference type="FunFam" id="1.10.10.10:FF:000001">
    <property type="entry name" value="LysR family transcriptional regulator"/>
    <property type="match status" value="1"/>
</dbReference>
<evidence type="ECO:0000313" key="7">
    <source>
        <dbReference type="Proteomes" id="UP000092578"/>
    </source>
</evidence>
<accession>A0A1B9ABV2</accession>
<feature type="domain" description="HTH lysR-type" evidence="5">
    <location>
        <begin position="1"/>
        <end position="58"/>
    </location>
</feature>
<name>A0A1B9ABV2_9BACI</name>
<protein>
    <submittedName>
        <fullName evidence="6">LysR family transcriptional regulator</fullName>
    </submittedName>
</protein>
<dbReference type="InterPro" id="IPR036388">
    <property type="entry name" value="WH-like_DNA-bd_sf"/>
</dbReference>
<dbReference type="PANTHER" id="PTHR30346">
    <property type="entry name" value="TRANSCRIPTIONAL DUAL REGULATOR HCAR-RELATED"/>
    <property type="match status" value="1"/>
</dbReference>
<dbReference type="EMBL" id="MAYT01000031">
    <property type="protein sequence ID" value="OCA81316.1"/>
    <property type="molecule type" value="Genomic_DNA"/>
</dbReference>
<keyword evidence="4" id="KW-0804">Transcription</keyword>
<comment type="caution">
    <text evidence="6">The sequence shown here is derived from an EMBL/GenBank/DDBJ whole genome shotgun (WGS) entry which is preliminary data.</text>
</comment>
<dbReference type="GO" id="GO:0032993">
    <property type="term" value="C:protein-DNA complex"/>
    <property type="evidence" value="ECO:0007669"/>
    <property type="project" value="TreeGrafter"/>
</dbReference>
<sequence>MDIRQIRYFATIAEEGQITKAAKKLHMAQPPLSQQLKALEEELGVLLLERKGRSLELTEAGEVLYKKAKYLLEKMEETVIEVKEVGDGLKGVLSIGSVKTCFSYIPERFLHFREKYPHVKFRLKEGDSFLLANYLKQREVELAIVRLPLEMDEFSYLPLPPDPFVAVMPEKWDHPAVIQMNDLKDMPLMLLHRVSGVGLYELVVNECKRHGFSPNIICECPDAAMLLSLVRTGLGTALLPKSTLLSFPTDGLKVIEIEDCTTQSESAIIWLKDRYLSKKAERFLETFYPVETLID</sequence>